<dbReference type="CDD" id="cd00063">
    <property type="entry name" value="FN3"/>
    <property type="match status" value="1"/>
</dbReference>
<evidence type="ECO:0000256" key="1">
    <source>
        <dbReference type="ARBA" id="ARBA00022729"/>
    </source>
</evidence>
<keyword evidence="1" id="KW-0732">Signal</keyword>
<reference evidence="8 9" key="1">
    <citation type="submission" date="2024-04" db="EMBL/GenBank/DDBJ databases">
        <authorList>
            <consortium name="Genoscope - CEA"/>
            <person name="William W."/>
        </authorList>
    </citation>
    <scope>NUCLEOTIDE SEQUENCE [LARGE SCALE GENOMIC DNA]</scope>
</reference>
<dbReference type="InterPro" id="IPR035914">
    <property type="entry name" value="Sperma_CUB_dom_sf"/>
</dbReference>
<keyword evidence="2" id="KW-0677">Repeat</keyword>
<evidence type="ECO:0000256" key="3">
    <source>
        <dbReference type="ARBA" id="ARBA00023157"/>
    </source>
</evidence>
<dbReference type="Gene3D" id="2.60.40.10">
    <property type="entry name" value="Immunoglobulins"/>
    <property type="match status" value="1"/>
</dbReference>
<keyword evidence="6" id="KW-0472">Membrane</keyword>
<dbReference type="PANTHER" id="PTHR24251">
    <property type="entry name" value="OVOCHYMASE-RELATED"/>
    <property type="match status" value="1"/>
</dbReference>
<evidence type="ECO:0000313" key="8">
    <source>
        <dbReference type="EMBL" id="CAL1543827.1"/>
    </source>
</evidence>
<comment type="caution">
    <text evidence="5">Lacks conserved residue(s) required for the propagation of feature annotation.</text>
</comment>
<feature type="transmembrane region" description="Helical" evidence="6">
    <location>
        <begin position="549"/>
        <end position="573"/>
    </location>
</feature>
<organism evidence="8 9">
    <name type="scientific">Lymnaea stagnalis</name>
    <name type="common">Great pond snail</name>
    <name type="synonym">Helix stagnalis</name>
    <dbReference type="NCBI Taxonomy" id="6523"/>
    <lineage>
        <taxon>Eukaryota</taxon>
        <taxon>Metazoa</taxon>
        <taxon>Spiralia</taxon>
        <taxon>Lophotrochozoa</taxon>
        <taxon>Mollusca</taxon>
        <taxon>Gastropoda</taxon>
        <taxon>Heterobranchia</taxon>
        <taxon>Euthyneura</taxon>
        <taxon>Panpulmonata</taxon>
        <taxon>Hygrophila</taxon>
        <taxon>Lymnaeoidea</taxon>
        <taxon>Lymnaeidae</taxon>
        <taxon>Lymnaea</taxon>
    </lineage>
</organism>
<dbReference type="AlphaFoldDB" id="A0AAV2IBA2"/>
<proteinExistence type="predicted"/>
<keyword evidence="9" id="KW-1185">Reference proteome</keyword>
<feature type="domain" description="CUB" evidence="7">
    <location>
        <begin position="10"/>
        <end position="128"/>
    </location>
</feature>
<evidence type="ECO:0000256" key="4">
    <source>
        <dbReference type="ARBA" id="ARBA00023180"/>
    </source>
</evidence>
<keyword evidence="4" id="KW-0325">Glycoprotein</keyword>
<keyword evidence="6" id="KW-1133">Transmembrane helix</keyword>
<evidence type="ECO:0000256" key="2">
    <source>
        <dbReference type="ARBA" id="ARBA00022737"/>
    </source>
</evidence>
<sequence>MEYNSCTATCVPRFDTTIASGSGYLVSPNYPNYYSSNVFYTWTFRVPQGKIITFGVFETYLESQTSCEFDYIAIYNGGSSNSPLLYKNCNQNDTSYRAFKSTGNYMYIVFKTDGSNENRGFLASYYIQDFNTALTAENGKIVSPNYPGNYDNNVFSYWRVRGQQNSYITFSLYETDFEYSSPCSLDYVALYDGESDSSPIIHKTCNQNDSTSRTFVSTRNTMYIVFKTDGSVTRRGFLGYYQIRSYNSTISQMIGTIANPGYSVKYPTPSYYSWTLVGGNEVVTVRFFLQMKGFPDCKDAVLRVYDGGNTSARLISQYCQSNFSANLTSTTSLMHIVFKTNNSSLVYPGFNASFVVKGRPKDSTCSSDSVCNPLLTCVDGICGCSSNRFYNASLGTCDKLLGHGMKCLPFVARICEHLDFVCKPDVSHTHRCLCEDVMFFERGQCSPISDLRVTFSNSTQISSNEVKLMWTIETLAANVTYNLTWVASNDILETGNMMATSDGANVTGLKPGHTYNFTVLTILGPDLFYGQTIVRTHKTLQTEANEINVIMIVGITTGLVVAVCLVSVVIILVRRHTKSHDESTGISQISGLKSLSKNEKRSENPGNVYKPMAVTSTARQHSGGSPKSQIQSEIVDEPVYEENDSQEQIYLNNGALQTQDNISDSEANDELYVNTDVVNDLSTDLLANDEIYANNCFIGHSDTDLTTDEDTVYGNVFYPRN</sequence>
<name>A0AAV2IBA2_LYMST</name>
<dbReference type="SUPFAM" id="SSF49854">
    <property type="entry name" value="Spermadhesin, CUB domain"/>
    <property type="match status" value="3"/>
</dbReference>
<dbReference type="EMBL" id="CAXITT010000578">
    <property type="protein sequence ID" value="CAL1543827.1"/>
    <property type="molecule type" value="Genomic_DNA"/>
</dbReference>
<dbReference type="InterPro" id="IPR000859">
    <property type="entry name" value="CUB_dom"/>
</dbReference>
<keyword evidence="3" id="KW-1015">Disulfide bond</keyword>
<dbReference type="FunFam" id="2.60.120.290:FF:000005">
    <property type="entry name" value="Procollagen C-endopeptidase enhancer 1"/>
    <property type="match status" value="1"/>
</dbReference>
<dbReference type="InterPro" id="IPR003961">
    <property type="entry name" value="FN3_dom"/>
</dbReference>
<gene>
    <name evidence="8" type="ORF">GSLYS_00017340001</name>
</gene>
<dbReference type="Proteomes" id="UP001497497">
    <property type="component" value="Unassembled WGS sequence"/>
</dbReference>
<dbReference type="InterPro" id="IPR036116">
    <property type="entry name" value="FN3_sf"/>
</dbReference>
<comment type="caution">
    <text evidence="8">The sequence shown here is derived from an EMBL/GenBank/DDBJ whole genome shotgun (WGS) entry which is preliminary data.</text>
</comment>
<evidence type="ECO:0000256" key="5">
    <source>
        <dbReference type="PROSITE-ProRule" id="PRU00059"/>
    </source>
</evidence>
<dbReference type="SMART" id="SM00042">
    <property type="entry name" value="CUB"/>
    <property type="match status" value="3"/>
</dbReference>
<dbReference type="PROSITE" id="PS01180">
    <property type="entry name" value="CUB"/>
    <property type="match status" value="3"/>
</dbReference>
<feature type="domain" description="CUB" evidence="7">
    <location>
        <begin position="246"/>
        <end position="357"/>
    </location>
</feature>
<protein>
    <recommendedName>
        <fullName evidence="7">CUB domain-containing protein</fullName>
    </recommendedName>
</protein>
<dbReference type="InterPro" id="IPR013783">
    <property type="entry name" value="Ig-like_fold"/>
</dbReference>
<feature type="domain" description="CUB" evidence="7">
    <location>
        <begin position="130"/>
        <end position="244"/>
    </location>
</feature>
<dbReference type="Pfam" id="PF00431">
    <property type="entry name" value="CUB"/>
    <property type="match status" value="3"/>
</dbReference>
<dbReference type="FunFam" id="2.60.120.290:FF:000003">
    <property type="entry name" value="Neuropilin"/>
    <property type="match status" value="1"/>
</dbReference>
<evidence type="ECO:0000313" key="9">
    <source>
        <dbReference type="Proteomes" id="UP001497497"/>
    </source>
</evidence>
<evidence type="ECO:0000256" key="6">
    <source>
        <dbReference type="SAM" id="Phobius"/>
    </source>
</evidence>
<evidence type="ECO:0000259" key="7">
    <source>
        <dbReference type="PROSITE" id="PS01180"/>
    </source>
</evidence>
<keyword evidence="6" id="KW-0812">Transmembrane</keyword>
<accession>A0AAV2IBA2</accession>
<dbReference type="SUPFAM" id="SSF49265">
    <property type="entry name" value="Fibronectin type III"/>
    <property type="match status" value="1"/>
</dbReference>
<dbReference type="CDD" id="cd00041">
    <property type="entry name" value="CUB"/>
    <property type="match status" value="3"/>
</dbReference>
<dbReference type="Gene3D" id="2.60.120.290">
    <property type="entry name" value="Spermadhesin, CUB domain"/>
    <property type="match status" value="3"/>
</dbReference>